<evidence type="ECO:0000259" key="4">
    <source>
        <dbReference type="PROSITE" id="PS50893"/>
    </source>
</evidence>
<dbReference type="Proteomes" id="UP000268048">
    <property type="component" value="Chromosome"/>
</dbReference>
<keyword evidence="1" id="KW-0547">Nucleotide-binding</keyword>
<dbReference type="PROSITE" id="PS50893">
    <property type="entry name" value="ABC_TRANSPORTER_2"/>
    <property type="match status" value="1"/>
</dbReference>
<organism evidence="5 6">
    <name type="scientific">Pseudomonas chlororaphis</name>
    <dbReference type="NCBI Taxonomy" id="587753"/>
    <lineage>
        <taxon>Bacteria</taxon>
        <taxon>Pseudomonadati</taxon>
        <taxon>Pseudomonadota</taxon>
        <taxon>Gammaproteobacteria</taxon>
        <taxon>Pseudomonadales</taxon>
        <taxon>Pseudomonadaceae</taxon>
        <taxon>Pseudomonas</taxon>
    </lineage>
</organism>
<keyword evidence="3" id="KW-1133">Transmembrane helix</keyword>
<dbReference type="Pfam" id="PF00005">
    <property type="entry name" value="ABC_tran"/>
    <property type="match status" value="1"/>
</dbReference>
<sequence length="374" mass="41184">MKEIVQSDAECMAFMHDSFINSGAISPDIRNSRVNKHETLLTRLEDRKNHNSQKLFTDSALSSVICLAACFLTLMAYYVQGAGSPGAIIMLATGLAQLIMQINTLGFNYRNMLSARIDILRISEGLKIKKNTNINTSSPVFGANCYSFLFQDFRAAGIATNETPPIHGTISIKSGVVNTLRGVSGIGKSTVARAMRGEIRPSAKQLLINGKDVSSMNADLLLEKIGYVSQDNTIFNESIIRNLRYGKRDATHKEIIDSLLKVGLQKFSNNLEYIVGEKGGRLSGGERQRLVIARGLLQECDILILDEPFSGLDVERAYDLANTIESLASDIGIFVIMHQQPETLFGYNSIINQHVMEESGNKIHITSNRSESTC</sequence>
<dbReference type="GO" id="GO:0016887">
    <property type="term" value="F:ATP hydrolysis activity"/>
    <property type="evidence" value="ECO:0007669"/>
    <property type="project" value="InterPro"/>
</dbReference>
<evidence type="ECO:0000256" key="2">
    <source>
        <dbReference type="ARBA" id="ARBA00022840"/>
    </source>
</evidence>
<dbReference type="AlphaFoldDB" id="A0A3G7TSM1"/>
<evidence type="ECO:0000313" key="5">
    <source>
        <dbReference type="EMBL" id="AZE50115.1"/>
    </source>
</evidence>
<proteinExistence type="predicted"/>
<evidence type="ECO:0000313" key="6">
    <source>
        <dbReference type="Proteomes" id="UP000268048"/>
    </source>
</evidence>
<keyword evidence="2 5" id="KW-0067">ATP-binding</keyword>
<feature type="transmembrane region" description="Helical" evidence="3">
    <location>
        <begin position="85"/>
        <end position="107"/>
    </location>
</feature>
<dbReference type="InterPro" id="IPR003593">
    <property type="entry name" value="AAA+_ATPase"/>
</dbReference>
<dbReference type="Gene3D" id="3.40.50.300">
    <property type="entry name" value="P-loop containing nucleotide triphosphate hydrolases"/>
    <property type="match status" value="1"/>
</dbReference>
<protein>
    <submittedName>
        <fullName evidence="5">ABC transporter, permease/ATP-binding protein, putative</fullName>
    </submittedName>
</protein>
<dbReference type="SMART" id="SM00382">
    <property type="entry name" value="AAA"/>
    <property type="match status" value="1"/>
</dbReference>
<accession>A0A3G7TSM1</accession>
<dbReference type="InterPro" id="IPR017871">
    <property type="entry name" value="ABC_transporter-like_CS"/>
</dbReference>
<dbReference type="PANTHER" id="PTHR24221:SF654">
    <property type="entry name" value="ATP-BINDING CASSETTE SUB-FAMILY B MEMBER 6"/>
    <property type="match status" value="1"/>
</dbReference>
<evidence type="ECO:0000256" key="3">
    <source>
        <dbReference type="SAM" id="Phobius"/>
    </source>
</evidence>
<gene>
    <name evidence="5" type="ORF">C4K04_4456</name>
</gene>
<dbReference type="InterPro" id="IPR039421">
    <property type="entry name" value="Type_1_exporter"/>
</dbReference>
<feature type="transmembrane region" description="Helical" evidence="3">
    <location>
        <begin position="55"/>
        <end position="79"/>
    </location>
</feature>
<dbReference type="PROSITE" id="PS00211">
    <property type="entry name" value="ABC_TRANSPORTER_1"/>
    <property type="match status" value="1"/>
</dbReference>
<name>A0A3G7TSM1_9PSED</name>
<dbReference type="EMBL" id="CP027753">
    <property type="protein sequence ID" value="AZE50115.1"/>
    <property type="molecule type" value="Genomic_DNA"/>
</dbReference>
<feature type="domain" description="ABC transporter" evidence="4">
    <location>
        <begin position="148"/>
        <end position="373"/>
    </location>
</feature>
<dbReference type="InterPro" id="IPR027417">
    <property type="entry name" value="P-loop_NTPase"/>
</dbReference>
<dbReference type="PANTHER" id="PTHR24221">
    <property type="entry name" value="ATP-BINDING CASSETTE SUB-FAMILY B"/>
    <property type="match status" value="1"/>
</dbReference>
<dbReference type="SUPFAM" id="SSF52540">
    <property type="entry name" value="P-loop containing nucleoside triphosphate hydrolases"/>
    <property type="match status" value="1"/>
</dbReference>
<keyword evidence="3" id="KW-0812">Transmembrane</keyword>
<reference evidence="5 6" key="1">
    <citation type="submission" date="2018-03" db="EMBL/GenBank/DDBJ databases">
        <title>Diversity of phytobeneficial traits revealed by whole-genome analysis of worldwide-isolated phenazine-producing Pseudomonas spp.</title>
        <authorList>
            <person name="Biessy A."/>
            <person name="Novinscak A."/>
            <person name="Blom J."/>
            <person name="Leger G."/>
            <person name="Thomashow L.S."/>
            <person name="Cazorla F.M."/>
            <person name="Josic D."/>
            <person name="Filion M."/>
        </authorList>
    </citation>
    <scope>NUCLEOTIDE SEQUENCE [LARGE SCALE GENOMIC DNA]</scope>
    <source>
        <strain evidence="5 6">B25</strain>
    </source>
</reference>
<keyword evidence="3" id="KW-0472">Membrane</keyword>
<dbReference type="GO" id="GO:0042626">
    <property type="term" value="F:ATPase-coupled transmembrane transporter activity"/>
    <property type="evidence" value="ECO:0007669"/>
    <property type="project" value="TreeGrafter"/>
</dbReference>
<dbReference type="GO" id="GO:0005524">
    <property type="term" value="F:ATP binding"/>
    <property type="evidence" value="ECO:0007669"/>
    <property type="project" value="UniProtKB-KW"/>
</dbReference>
<dbReference type="RefSeq" id="WP_124321651.1">
    <property type="nucleotide sequence ID" value="NZ_CP027753.1"/>
</dbReference>
<dbReference type="InterPro" id="IPR003439">
    <property type="entry name" value="ABC_transporter-like_ATP-bd"/>
</dbReference>
<evidence type="ECO:0000256" key="1">
    <source>
        <dbReference type="ARBA" id="ARBA00022741"/>
    </source>
</evidence>